<dbReference type="InParanoid" id="J9D4G0"/>
<dbReference type="AlphaFoldDB" id="J9D4G0"/>
<organism evidence="1 2">
    <name type="scientific">Edhazardia aedis (strain USNM 41457)</name>
    <name type="common">Microsporidian parasite</name>
    <dbReference type="NCBI Taxonomy" id="1003232"/>
    <lineage>
        <taxon>Eukaryota</taxon>
        <taxon>Fungi</taxon>
        <taxon>Fungi incertae sedis</taxon>
        <taxon>Microsporidia</taxon>
        <taxon>Edhazardia</taxon>
    </lineage>
</organism>
<dbReference type="Proteomes" id="UP000003163">
    <property type="component" value="Unassembled WGS sequence"/>
</dbReference>
<reference evidence="1 2" key="1">
    <citation type="submission" date="2011-08" db="EMBL/GenBank/DDBJ databases">
        <authorList>
            <person name="Liu Z.J."/>
            <person name="Shi F.L."/>
            <person name="Lu J.Q."/>
            <person name="Li M."/>
            <person name="Wang Z.L."/>
        </authorList>
    </citation>
    <scope>NUCLEOTIDE SEQUENCE [LARGE SCALE GENOMIC DNA]</scope>
    <source>
        <strain evidence="1 2">USNM 41457</strain>
    </source>
</reference>
<dbReference type="HOGENOM" id="CLU_562609_0_0_1"/>
<evidence type="ECO:0000313" key="1">
    <source>
        <dbReference type="EMBL" id="EJW02686.1"/>
    </source>
</evidence>
<accession>J9D4G0</accession>
<protein>
    <submittedName>
        <fullName evidence="1">Uncharacterized protein</fullName>
    </submittedName>
</protein>
<dbReference type="EMBL" id="AFBI03000060">
    <property type="protein sequence ID" value="EJW02686.1"/>
    <property type="molecule type" value="Genomic_DNA"/>
</dbReference>
<dbReference type="VEuPathDB" id="MicrosporidiaDB:EDEG_02918"/>
<comment type="caution">
    <text evidence="1">The sequence shown here is derived from an EMBL/GenBank/DDBJ whole genome shotgun (WGS) entry which is preliminary data.</text>
</comment>
<gene>
    <name evidence="1" type="ORF">EDEG_02918</name>
</gene>
<reference evidence="2" key="2">
    <citation type="submission" date="2015-07" db="EMBL/GenBank/DDBJ databases">
        <title>Contrasting host-pathogen interactions and genome evolution in two generalist and specialist microsporidian pathogens of mosquitoes.</title>
        <authorList>
            <consortium name="The Broad Institute Genomics Platform"/>
            <consortium name="The Broad Institute Genome Sequencing Center for Infectious Disease"/>
            <person name="Cuomo C.A."/>
            <person name="Sanscrainte N.D."/>
            <person name="Goldberg J.M."/>
            <person name="Heiman D."/>
            <person name="Young S."/>
            <person name="Zeng Q."/>
            <person name="Becnel J.J."/>
            <person name="Birren B.W."/>
        </authorList>
    </citation>
    <scope>NUCLEOTIDE SEQUENCE [LARGE SCALE GENOMIC DNA]</scope>
    <source>
        <strain evidence="2">USNM 41457</strain>
    </source>
</reference>
<proteinExistence type="predicted"/>
<keyword evidence="2" id="KW-1185">Reference proteome</keyword>
<evidence type="ECO:0000313" key="2">
    <source>
        <dbReference type="Proteomes" id="UP000003163"/>
    </source>
</evidence>
<sequence length="489" mass="57381">MKIPLNALINIGKYLIDNPIYLITAIFSILPLQSLTNPINIHESLNHGVGIFSDQYSQAANASINSGFANNLVIITGSHDKQKNIDNNFSGDTRFAGSINLPERVLRNERDTSNPATAEAEKDNSFTKLTFLEEIIENRNSSIFNDFGVIELFDILSEKQNYVKEFELKENLHQMLLGTTEIKMLFDEVDDLRELREQKHGFRHFYDQFMLFKYVYDGNTHKNRDINVTDEDLYCVNDYSEDLLDSVIDFKQNFHEENYKFVKKYSGLYKLYWQKFFYTLNNITLKTEVKSKLGNFYFLNKDVTTSYDLKNLYFTDISSFQIRTHPDEIKKRVYLKFNVLQSKHTQELLQLQIYLKRVIEDFFRNSDPQIDFKNMHVEGSNVFETKLTVYGEQKLNKISKFIREAIADALINWKFRKHSDVLRELNHHKKTDHVQEINMDDEEDEGNSLLIKIWDFAIDKNCDDHDVCHYICINNIAVYVGLITPGRSE</sequence>
<name>J9D4G0_EDHAE</name>